<keyword evidence="3" id="KW-0812">Transmembrane</keyword>
<dbReference type="SUPFAM" id="SSF53743">
    <property type="entry name" value="FucI/AraA N-terminal and middle domains"/>
    <property type="match status" value="1"/>
</dbReference>
<dbReference type="PROSITE" id="PS51318">
    <property type="entry name" value="TAT"/>
    <property type="match status" value="1"/>
</dbReference>
<dbReference type="RefSeq" id="WP_349245310.1">
    <property type="nucleotide sequence ID" value="NZ_JASCXX010000014.1"/>
</dbReference>
<name>A0AAW6TZ77_9BACT</name>
<keyword evidence="5" id="KW-1185">Reference proteome</keyword>
<evidence type="ECO:0000256" key="1">
    <source>
        <dbReference type="ARBA" id="ARBA00023235"/>
    </source>
</evidence>
<evidence type="ECO:0000313" key="4">
    <source>
        <dbReference type="EMBL" id="MDI6449900.1"/>
    </source>
</evidence>
<dbReference type="EMBL" id="JASCXX010000014">
    <property type="protein sequence ID" value="MDI6449900.1"/>
    <property type="molecule type" value="Genomic_DNA"/>
</dbReference>
<keyword evidence="3" id="KW-0472">Membrane</keyword>
<dbReference type="PANTHER" id="PTHR36120">
    <property type="entry name" value="FUCOSE ISOMERASE"/>
    <property type="match status" value="1"/>
</dbReference>
<accession>A0AAW6TZ77</accession>
<evidence type="ECO:0000256" key="2">
    <source>
        <dbReference type="ARBA" id="ARBA00023277"/>
    </source>
</evidence>
<dbReference type="GO" id="GO:0016861">
    <property type="term" value="F:intramolecular oxidoreductase activity, interconverting aldoses and ketoses"/>
    <property type="evidence" value="ECO:0007669"/>
    <property type="project" value="InterPro"/>
</dbReference>
<keyword evidence="2" id="KW-0119">Carbohydrate metabolism</keyword>
<protein>
    <recommendedName>
        <fullName evidence="6">Fucose isomerase</fullName>
    </recommendedName>
</protein>
<dbReference type="InterPro" id="IPR006311">
    <property type="entry name" value="TAT_signal"/>
</dbReference>
<dbReference type="AlphaFoldDB" id="A0AAW6TZ77"/>
<keyword evidence="3" id="KW-1133">Transmembrane helix</keyword>
<evidence type="ECO:0008006" key="6">
    <source>
        <dbReference type="Google" id="ProtNLM"/>
    </source>
</evidence>
<comment type="caution">
    <text evidence="4">The sequence shown here is derived from an EMBL/GenBank/DDBJ whole genome shotgun (WGS) entry which is preliminary data.</text>
</comment>
<dbReference type="Proteomes" id="UP001431776">
    <property type="component" value="Unassembled WGS sequence"/>
</dbReference>
<dbReference type="GO" id="GO:0005996">
    <property type="term" value="P:monosaccharide metabolic process"/>
    <property type="evidence" value="ECO:0007669"/>
    <property type="project" value="InterPro"/>
</dbReference>
<gene>
    <name evidence="4" type="ORF">QJ522_12650</name>
</gene>
<keyword evidence="1" id="KW-0413">Isomerase</keyword>
<evidence type="ECO:0000256" key="3">
    <source>
        <dbReference type="SAM" id="Phobius"/>
    </source>
</evidence>
<evidence type="ECO:0000313" key="5">
    <source>
        <dbReference type="Proteomes" id="UP001431776"/>
    </source>
</evidence>
<dbReference type="InterPro" id="IPR009015">
    <property type="entry name" value="Fucose_isomerase_N/cen_sf"/>
</dbReference>
<dbReference type="GO" id="GO:0005737">
    <property type="term" value="C:cytoplasm"/>
    <property type="evidence" value="ECO:0007669"/>
    <property type="project" value="InterPro"/>
</dbReference>
<dbReference type="PANTHER" id="PTHR36120:SF1">
    <property type="entry name" value="L-FUCOSE ISOMERASE C-TERMINAL DOMAIN-CONTAINING PROTEIN"/>
    <property type="match status" value="1"/>
</dbReference>
<sequence length="506" mass="55365">MSTHEREHTHGCCSRMGRRDFLAGLGSLGGAALAINLGLFKWSTSKVLGAPVLPGQEGPKPLIRVGFCQAGPGDLLETGWPGKAFDADASQATYTKALQGGADRLGVDLHVQKARLRNHETADAFLAEAIAQKADGIILINMDGHVYGVQAVHRILDGRGDRALPILVFVPHGTLHSNPGVYERFRKAPYFFAAGSANVEWLADGLRLLKARWQMAHTRMAVVTGEATGEKTLDPLGTVLQYTPIQQYVDIYEATKKSDEVMEIMRLYGSNAKGMVEPSKDDLFQAARAYVASRQLLNDTRCHAVTMDCFPHVARRRLPYIFPPCLAFMQLLDEGTTGGCEADIFPGVTELLSSYLLGRPGFLHNPIYDTVRNVYAGAHCKAPSRMAGFDVDPEPYIIRSHHEADYGAVPQVLFKENQPATLWRFLSADTLMIATGTILRNVDSHPADGIGGCRCAFEMAMDDVKDVRDIRGHHKILTYGKHLHTVRAWAQLSGVTVEHITGGVLA</sequence>
<feature type="transmembrane region" description="Helical" evidence="3">
    <location>
        <begin position="21"/>
        <end position="42"/>
    </location>
</feature>
<proteinExistence type="predicted"/>
<organism evidence="4 5">
    <name type="scientific">Anaerobaca lacustris</name>
    <dbReference type="NCBI Taxonomy" id="3044600"/>
    <lineage>
        <taxon>Bacteria</taxon>
        <taxon>Pseudomonadati</taxon>
        <taxon>Planctomycetota</taxon>
        <taxon>Phycisphaerae</taxon>
        <taxon>Sedimentisphaerales</taxon>
        <taxon>Anaerobacaceae</taxon>
        <taxon>Anaerobaca</taxon>
    </lineage>
</organism>
<reference evidence="4" key="1">
    <citation type="submission" date="2023-05" db="EMBL/GenBank/DDBJ databases">
        <title>Anaerotaeda fermentans gen. nov., sp. nov., a novel anaerobic planctomycete of the new family within the order Sedimentisphaerales isolated from Taman Peninsula, Russia.</title>
        <authorList>
            <person name="Khomyakova M.A."/>
            <person name="Merkel A.Y."/>
            <person name="Slobodkin A.I."/>
        </authorList>
    </citation>
    <scope>NUCLEOTIDE SEQUENCE</scope>
    <source>
        <strain evidence="4">M17dextr</strain>
    </source>
</reference>